<reference evidence="2" key="1">
    <citation type="journal article" date="2020" name="Stud. Mycol.">
        <title>101 Dothideomycetes genomes: a test case for predicting lifestyles and emergence of pathogens.</title>
        <authorList>
            <person name="Haridas S."/>
            <person name="Albert R."/>
            <person name="Binder M."/>
            <person name="Bloem J."/>
            <person name="Labutti K."/>
            <person name="Salamov A."/>
            <person name="Andreopoulos B."/>
            <person name="Baker S."/>
            <person name="Barry K."/>
            <person name="Bills G."/>
            <person name="Bluhm B."/>
            <person name="Cannon C."/>
            <person name="Castanera R."/>
            <person name="Culley D."/>
            <person name="Daum C."/>
            <person name="Ezra D."/>
            <person name="Gonzalez J."/>
            <person name="Henrissat B."/>
            <person name="Kuo A."/>
            <person name="Liang C."/>
            <person name="Lipzen A."/>
            <person name="Lutzoni F."/>
            <person name="Magnuson J."/>
            <person name="Mondo S."/>
            <person name="Nolan M."/>
            <person name="Ohm R."/>
            <person name="Pangilinan J."/>
            <person name="Park H.-J."/>
            <person name="Ramirez L."/>
            <person name="Alfaro M."/>
            <person name="Sun H."/>
            <person name="Tritt A."/>
            <person name="Yoshinaga Y."/>
            <person name="Zwiers L.-H."/>
            <person name="Turgeon B."/>
            <person name="Goodwin S."/>
            <person name="Spatafora J."/>
            <person name="Crous P."/>
            <person name="Grigoriev I."/>
        </authorList>
    </citation>
    <scope>NUCLEOTIDE SEQUENCE</scope>
    <source>
        <strain evidence="2">CBS 121410</strain>
    </source>
</reference>
<feature type="compositionally biased region" description="Basic and acidic residues" evidence="1">
    <location>
        <begin position="185"/>
        <end position="197"/>
    </location>
</feature>
<accession>A0A9P4HV06</accession>
<name>A0A9P4HV06_9PEZI</name>
<organism evidence="2 3">
    <name type="scientific">Saccharata proteae CBS 121410</name>
    <dbReference type="NCBI Taxonomy" id="1314787"/>
    <lineage>
        <taxon>Eukaryota</taxon>
        <taxon>Fungi</taxon>
        <taxon>Dikarya</taxon>
        <taxon>Ascomycota</taxon>
        <taxon>Pezizomycotina</taxon>
        <taxon>Dothideomycetes</taxon>
        <taxon>Dothideomycetes incertae sedis</taxon>
        <taxon>Botryosphaeriales</taxon>
        <taxon>Saccharataceae</taxon>
        <taxon>Saccharata</taxon>
    </lineage>
</organism>
<protein>
    <submittedName>
        <fullName evidence="2">Uncharacterized protein</fullName>
    </submittedName>
</protein>
<feature type="region of interest" description="Disordered" evidence="1">
    <location>
        <begin position="44"/>
        <end position="63"/>
    </location>
</feature>
<keyword evidence="3" id="KW-1185">Reference proteome</keyword>
<proteinExistence type="predicted"/>
<comment type="caution">
    <text evidence="2">The sequence shown here is derived from an EMBL/GenBank/DDBJ whole genome shotgun (WGS) entry which is preliminary data.</text>
</comment>
<evidence type="ECO:0000313" key="2">
    <source>
        <dbReference type="EMBL" id="KAF2087322.1"/>
    </source>
</evidence>
<sequence length="233" mass="25647">MTPDGPIDFSKAQNALRGTLAAGVNVKVDEVDGSKSADLETGRLLVPTSSPRPPKRAVAGNNPASGLSTCRYRFSVAVVHAVEIAEERADENGGTPFLVDGCTQAHVSGRREKQRVDDGLTPWLGVGESHEHFWPDGAATPRRQMGDGRWQMGDGGWRMRKGGPRRESRHEEWLTARGRRQSSVSRREDRVLGEARRQTGSSGRADRGRLRLVRGEGVRTGLLMKLEEEEEEE</sequence>
<evidence type="ECO:0000256" key="1">
    <source>
        <dbReference type="SAM" id="MobiDB-lite"/>
    </source>
</evidence>
<feature type="compositionally biased region" description="Basic and acidic residues" evidence="1">
    <location>
        <begin position="164"/>
        <end position="174"/>
    </location>
</feature>
<feature type="region of interest" description="Disordered" evidence="1">
    <location>
        <begin position="131"/>
        <end position="209"/>
    </location>
</feature>
<dbReference type="Proteomes" id="UP000799776">
    <property type="component" value="Unassembled WGS sequence"/>
</dbReference>
<gene>
    <name evidence="2" type="ORF">K490DRAFT_56938</name>
</gene>
<dbReference type="OrthoDB" id="5377006at2759"/>
<evidence type="ECO:0000313" key="3">
    <source>
        <dbReference type="Proteomes" id="UP000799776"/>
    </source>
</evidence>
<dbReference type="AlphaFoldDB" id="A0A9P4HV06"/>
<dbReference type="EMBL" id="ML978720">
    <property type="protein sequence ID" value="KAF2087322.1"/>
    <property type="molecule type" value="Genomic_DNA"/>
</dbReference>